<proteinExistence type="inferred from homology"/>
<dbReference type="Pfam" id="PF00905">
    <property type="entry name" value="Transpeptidase"/>
    <property type="match status" value="1"/>
</dbReference>
<dbReference type="GO" id="GO:0071555">
    <property type="term" value="P:cell wall organization"/>
    <property type="evidence" value="ECO:0007669"/>
    <property type="project" value="TreeGrafter"/>
</dbReference>
<dbReference type="EC" id="3.4.16.4" evidence="4"/>
<comment type="subcellular location">
    <subcellularLocation>
        <location evidence="1">Membrane</location>
    </subcellularLocation>
</comment>
<evidence type="ECO:0000256" key="3">
    <source>
        <dbReference type="ARBA" id="ARBA00007171"/>
    </source>
</evidence>
<name>A0A841Q7U8_9BACI</name>
<dbReference type="InterPro" id="IPR005311">
    <property type="entry name" value="PBP_dimer"/>
</dbReference>
<keyword evidence="5 7" id="KW-0472">Membrane</keyword>
<evidence type="ECO:0000313" key="11">
    <source>
        <dbReference type="Proteomes" id="UP000581688"/>
    </source>
</evidence>
<evidence type="ECO:0000259" key="8">
    <source>
        <dbReference type="Pfam" id="PF00905"/>
    </source>
</evidence>
<feature type="domain" description="Penicillin-binding protein dimerisation" evidence="9">
    <location>
        <begin position="59"/>
        <end position="217"/>
    </location>
</feature>
<keyword evidence="10" id="KW-0132">Cell division</keyword>
<dbReference type="InterPro" id="IPR036138">
    <property type="entry name" value="PBP_dimer_sf"/>
</dbReference>
<feature type="domain" description="Penicillin-binding protein transpeptidase" evidence="8">
    <location>
        <begin position="262"/>
        <end position="549"/>
    </location>
</feature>
<dbReference type="GO" id="GO:0008658">
    <property type="term" value="F:penicillin binding"/>
    <property type="evidence" value="ECO:0007669"/>
    <property type="project" value="InterPro"/>
</dbReference>
<dbReference type="EMBL" id="JACHGH010000008">
    <property type="protein sequence ID" value="MBB6454362.1"/>
    <property type="molecule type" value="Genomic_DNA"/>
</dbReference>
<dbReference type="Gene3D" id="3.90.1310.10">
    <property type="entry name" value="Penicillin-binding protein 2a (Domain 2)"/>
    <property type="match status" value="1"/>
</dbReference>
<dbReference type="Pfam" id="PF03717">
    <property type="entry name" value="PBP_dimer"/>
    <property type="match status" value="1"/>
</dbReference>
<organism evidence="10 11">
    <name type="scientific">Salirhabdus euzebyi</name>
    <dbReference type="NCBI Taxonomy" id="394506"/>
    <lineage>
        <taxon>Bacteria</taxon>
        <taxon>Bacillati</taxon>
        <taxon>Bacillota</taxon>
        <taxon>Bacilli</taxon>
        <taxon>Bacillales</taxon>
        <taxon>Bacillaceae</taxon>
        <taxon>Salirhabdus</taxon>
    </lineage>
</organism>
<dbReference type="InterPro" id="IPR050515">
    <property type="entry name" value="Beta-lactam/transpept"/>
</dbReference>
<comment type="similarity">
    <text evidence="3">Belongs to the transpeptidase family.</text>
</comment>
<dbReference type="GO" id="GO:0009002">
    <property type="term" value="F:serine-type D-Ala-D-Ala carboxypeptidase activity"/>
    <property type="evidence" value="ECO:0007669"/>
    <property type="project" value="UniProtKB-EC"/>
</dbReference>
<keyword evidence="10" id="KW-0131">Cell cycle</keyword>
<sequence>MKKRKRIYFLLFLTTIWFGILLYKLVDIQLISTKSYGPINVDLLENSVEQRSHQMLLSSGRGTILDRNGEVLTSKASYDIVVSPTSEGQQVGKRVSQILNLSANKLEKLIKNLDKPTYLSELLTIEIDQNQYEQLKELDKEGFYAVERSKYEDPIIAQHLLGIVRDNPSLYKDRYGQENLLNKSMPVGISGLEKAFDSFLISKEQEKLLFHVDAKGQPMFGFDLLFSGYDNDFYPLKIKTTIDSVLQMKAENLMDDYKMQKGGLVLLDIQSRDLLAMVSRPTINKENPYMQNSVENQMLTRHFPGSVFKTVVAAAAIEQNVIDTQRMFNCSVKIHGDEPDPRDLGELNFAESFAQSCNRTFAVLGTELLAEDEKLFDQYADKLGLIGHAGWTGDIFKYDAFKQFPEEQKGVIWGEESHRSDQNFIRQTSIGQKDVKVTPLAVANMMATIANNGIKKEVRVAERILYNNGATMAAFSQEEDSTNQITPKTATRLRELMQLVTEVGTGKYLNGLSIAGKSGTAETGNNQFNNYWFAGFFPYENPKYAMVVVDIEQSAPSSNIYNVYREMVKYIYEKEN</sequence>
<dbReference type="GO" id="GO:0071972">
    <property type="term" value="F:peptidoglycan L,D-transpeptidase activity"/>
    <property type="evidence" value="ECO:0007669"/>
    <property type="project" value="TreeGrafter"/>
</dbReference>
<dbReference type="Gene3D" id="3.40.710.10">
    <property type="entry name" value="DD-peptidase/beta-lactamase superfamily"/>
    <property type="match status" value="1"/>
</dbReference>
<dbReference type="InterPro" id="IPR012338">
    <property type="entry name" value="Beta-lactam/transpept-like"/>
</dbReference>
<evidence type="ECO:0000256" key="7">
    <source>
        <dbReference type="SAM" id="Phobius"/>
    </source>
</evidence>
<keyword evidence="7" id="KW-1133">Transmembrane helix</keyword>
<dbReference type="GO" id="GO:0005886">
    <property type="term" value="C:plasma membrane"/>
    <property type="evidence" value="ECO:0007669"/>
    <property type="project" value="TreeGrafter"/>
</dbReference>
<dbReference type="RefSeq" id="WP_174494579.1">
    <property type="nucleotide sequence ID" value="NZ_CADDWK010000001.1"/>
</dbReference>
<feature type="transmembrane region" description="Helical" evidence="7">
    <location>
        <begin position="7"/>
        <end position="26"/>
    </location>
</feature>
<reference evidence="10 11" key="1">
    <citation type="submission" date="2020-08" db="EMBL/GenBank/DDBJ databases">
        <title>Genomic Encyclopedia of Type Strains, Phase IV (KMG-IV): sequencing the most valuable type-strain genomes for metagenomic binning, comparative biology and taxonomic classification.</title>
        <authorList>
            <person name="Goeker M."/>
        </authorList>
    </citation>
    <scope>NUCLEOTIDE SEQUENCE [LARGE SCALE GENOMIC DNA]</scope>
    <source>
        <strain evidence="10 11">DSM 19612</strain>
    </source>
</reference>
<dbReference type="PANTHER" id="PTHR30627">
    <property type="entry name" value="PEPTIDOGLYCAN D,D-TRANSPEPTIDASE"/>
    <property type="match status" value="1"/>
</dbReference>
<dbReference type="Proteomes" id="UP000581688">
    <property type="component" value="Unassembled WGS sequence"/>
</dbReference>
<evidence type="ECO:0000256" key="1">
    <source>
        <dbReference type="ARBA" id="ARBA00004370"/>
    </source>
</evidence>
<dbReference type="UniPathway" id="UPA00219"/>
<evidence type="ECO:0000256" key="6">
    <source>
        <dbReference type="ARBA" id="ARBA00034000"/>
    </source>
</evidence>
<dbReference type="SUPFAM" id="SSF56519">
    <property type="entry name" value="Penicillin binding protein dimerisation domain"/>
    <property type="match status" value="1"/>
</dbReference>
<comment type="catalytic activity">
    <reaction evidence="6">
        <text>Preferential cleavage: (Ac)2-L-Lys-D-Ala-|-D-Ala. Also transpeptidation of peptidyl-alanyl moieties that are N-acyl substituents of D-alanine.</text>
        <dbReference type="EC" id="3.4.16.4"/>
    </reaction>
</comment>
<comment type="caution">
    <text evidence="10">The sequence shown here is derived from an EMBL/GenBank/DDBJ whole genome shotgun (WGS) entry which is preliminary data.</text>
</comment>
<evidence type="ECO:0000259" key="9">
    <source>
        <dbReference type="Pfam" id="PF03717"/>
    </source>
</evidence>
<gene>
    <name evidence="10" type="ORF">HNQ94_002837</name>
</gene>
<dbReference type="PANTHER" id="PTHR30627:SF24">
    <property type="entry name" value="PENICILLIN-BINDING PROTEIN 4B"/>
    <property type="match status" value="1"/>
</dbReference>
<keyword evidence="7" id="KW-0812">Transmembrane</keyword>
<accession>A0A841Q7U8</accession>
<comment type="pathway">
    <text evidence="2">Cell wall biogenesis; peptidoglycan biosynthesis.</text>
</comment>
<dbReference type="GO" id="GO:0009252">
    <property type="term" value="P:peptidoglycan biosynthetic process"/>
    <property type="evidence" value="ECO:0007669"/>
    <property type="project" value="UniProtKB-UniPathway"/>
</dbReference>
<protein>
    <recommendedName>
        <fullName evidence="4">serine-type D-Ala-D-Ala carboxypeptidase</fullName>
        <ecNumber evidence="4">3.4.16.4</ecNumber>
    </recommendedName>
</protein>
<keyword evidence="11" id="KW-1185">Reference proteome</keyword>
<evidence type="ECO:0000256" key="4">
    <source>
        <dbReference type="ARBA" id="ARBA00012448"/>
    </source>
</evidence>
<dbReference type="GO" id="GO:0051301">
    <property type="term" value="P:cell division"/>
    <property type="evidence" value="ECO:0007669"/>
    <property type="project" value="UniProtKB-KW"/>
</dbReference>
<dbReference type="SUPFAM" id="SSF56601">
    <property type="entry name" value="beta-lactamase/transpeptidase-like"/>
    <property type="match status" value="1"/>
</dbReference>
<dbReference type="InterPro" id="IPR001460">
    <property type="entry name" value="PCN-bd_Tpept"/>
</dbReference>
<dbReference type="AlphaFoldDB" id="A0A841Q7U8"/>
<evidence type="ECO:0000313" key="10">
    <source>
        <dbReference type="EMBL" id="MBB6454362.1"/>
    </source>
</evidence>
<evidence type="ECO:0000256" key="2">
    <source>
        <dbReference type="ARBA" id="ARBA00004752"/>
    </source>
</evidence>
<evidence type="ECO:0000256" key="5">
    <source>
        <dbReference type="ARBA" id="ARBA00023136"/>
    </source>
</evidence>